<dbReference type="InterPro" id="IPR054078">
    <property type="entry name" value="BRF2-like_C"/>
</dbReference>
<dbReference type="OrthoDB" id="2121711at2759"/>
<dbReference type="GO" id="GO:0008270">
    <property type="term" value="F:zinc ion binding"/>
    <property type="evidence" value="ECO:0007669"/>
    <property type="project" value="UniProtKB-KW"/>
</dbReference>
<dbReference type="EMBL" id="BGPR01013080">
    <property type="protein sequence ID" value="GBN59154.1"/>
    <property type="molecule type" value="Genomic_DNA"/>
</dbReference>
<evidence type="ECO:0000259" key="7">
    <source>
        <dbReference type="Pfam" id="PF21886"/>
    </source>
</evidence>
<name>A0A4Y2Q6V5_ARAVE</name>
<organism evidence="9 10">
    <name type="scientific">Araneus ventricosus</name>
    <name type="common">Orbweaver spider</name>
    <name type="synonym">Epeira ventricosa</name>
    <dbReference type="NCBI Taxonomy" id="182803"/>
    <lineage>
        <taxon>Eukaryota</taxon>
        <taxon>Metazoa</taxon>
        <taxon>Ecdysozoa</taxon>
        <taxon>Arthropoda</taxon>
        <taxon>Chelicerata</taxon>
        <taxon>Arachnida</taxon>
        <taxon>Araneae</taxon>
        <taxon>Araneomorphae</taxon>
        <taxon>Entelegynae</taxon>
        <taxon>Araneoidea</taxon>
        <taxon>Araneidae</taxon>
        <taxon>Araneus</taxon>
    </lineage>
</organism>
<keyword evidence="6" id="KW-0804">Transcription</keyword>
<keyword evidence="3" id="KW-0863">Zinc-finger</keyword>
<evidence type="ECO:0000313" key="8">
    <source>
        <dbReference type="EMBL" id="GBN59126.1"/>
    </source>
</evidence>
<comment type="caution">
    <text evidence="9">The sequence shown here is derived from an EMBL/GenBank/DDBJ whole genome shotgun (WGS) entry which is preliminary data.</text>
</comment>
<dbReference type="AlphaFoldDB" id="A0A4Y2Q6V5"/>
<dbReference type="Pfam" id="PF21886">
    <property type="entry name" value="BRF2-like_C_cyclin_rpt"/>
    <property type="match status" value="1"/>
</dbReference>
<evidence type="ECO:0000256" key="4">
    <source>
        <dbReference type="ARBA" id="ARBA00022833"/>
    </source>
</evidence>
<dbReference type="GO" id="GO:0097550">
    <property type="term" value="C:transcription preinitiation complex"/>
    <property type="evidence" value="ECO:0007669"/>
    <property type="project" value="TreeGrafter"/>
</dbReference>
<feature type="domain" description="BRF2-like C-terminal" evidence="7">
    <location>
        <begin position="253"/>
        <end position="368"/>
    </location>
</feature>
<sequence>MSNLKVDFRKLNRFCCNRFKKQEHWITKDLKNFTLWMVVIKYDIEKVCKPAYLSILAVIAVKGIQLSVQIKMESETPCQRCGEMDFEGQVCRTCGAVADEFCFGSEFNVFGGDKMPKFVSWKNNKKNSPGLDFGLAQLDVLCTKYGLSPDMKAETEDLLKRIYSSRSFARKQDVGILAGCCLIHIKQKHNQFISLNDISAKLNCPKKKVFKFSKIIKSFCSDLKSSPETNCRELVSISEAANQISTSQMLESTVAKIFASVVDNKDEFISKTTALTKLACDCWLMSGRSPEGVITAAGYLCWKSINPGSKSLTLKQFCSDFSMPYSKSSPKVLEIKNMLLKLGKKIPSGSKNYVNGKNILFHLNYILENSVTLRNDLLTDTYKAEEIAKKEFSMYRKVSSVAKETEVVSVERRCDFQPNMNAPDVEISDSEIAKYIRSEKEVKLIKKLKEKYES</sequence>
<comment type="similarity">
    <text evidence="1">Belongs to the TFIIB family.</text>
</comment>
<dbReference type="InterPro" id="IPR000812">
    <property type="entry name" value="TFIIB"/>
</dbReference>
<evidence type="ECO:0000256" key="1">
    <source>
        <dbReference type="ARBA" id="ARBA00010857"/>
    </source>
</evidence>
<proteinExistence type="inferred from homology"/>
<dbReference type="PANTHER" id="PTHR11618:SF5">
    <property type="entry name" value="TRANSCRIPTION FACTOR IIIB 50 KDA SUBUNIT"/>
    <property type="match status" value="1"/>
</dbReference>
<dbReference type="GO" id="GO:0070897">
    <property type="term" value="P:transcription preinitiation complex assembly"/>
    <property type="evidence" value="ECO:0007669"/>
    <property type="project" value="InterPro"/>
</dbReference>
<dbReference type="Proteomes" id="UP000499080">
    <property type="component" value="Unassembled WGS sequence"/>
</dbReference>
<keyword evidence="5" id="KW-0805">Transcription regulation</keyword>
<gene>
    <name evidence="8" type="ORF">AVEN_102029_1</name>
    <name evidence="9" type="ORF">AVEN_213398_1</name>
</gene>
<dbReference type="SUPFAM" id="SSF47954">
    <property type="entry name" value="Cyclin-like"/>
    <property type="match status" value="1"/>
</dbReference>
<dbReference type="GO" id="GO:0017025">
    <property type="term" value="F:TBP-class protein binding"/>
    <property type="evidence" value="ECO:0007669"/>
    <property type="project" value="TreeGrafter"/>
</dbReference>
<evidence type="ECO:0000256" key="5">
    <source>
        <dbReference type="ARBA" id="ARBA00023015"/>
    </source>
</evidence>
<keyword evidence="10" id="KW-1185">Reference proteome</keyword>
<keyword evidence="3" id="KW-0479">Metal-binding</keyword>
<accession>A0A4Y2Q6V5</accession>
<evidence type="ECO:0000256" key="3">
    <source>
        <dbReference type="ARBA" id="ARBA00022771"/>
    </source>
</evidence>
<protein>
    <recommendedName>
        <fullName evidence="7">BRF2-like C-terminal domain-containing protein</fullName>
    </recommendedName>
</protein>
<evidence type="ECO:0000313" key="10">
    <source>
        <dbReference type="Proteomes" id="UP000499080"/>
    </source>
</evidence>
<dbReference type="EMBL" id="BGPR01013074">
    <property type="protein sequence ID" value="GBN59126.1"/>
    <property type="molecule type" value="Genomic_DNA"/>
</dbReference>
<reference evidence="9 10" key="1">
    <citation type="journal article" date="2019" name="Sci. Rep.">
        <title>Orb-weaving spider Araneus ventricosus genome elucidates the spidroin gene catalogue.</title>
        <authorList>
            <person name="Kono N."/>
            <person name="Nakamura H."/>
            <person name="Ohtoshi R."/>
            <person name="Moran D.A.P."/>
            <person name="Shinohara A."/>
            <person name="Yoshida Y."/>
            <person name="Fujiwara M."/>
            <person name="Mori M."/>
            <person name="Tomita M."/>
            <person name="Arakawa K."/>
        </authorList>
    </citation>
    <scope>NUCLEOTIDE SEQUENCE [LARGE SCALE GENOMIC DNA]</scope>
</reference>
<keyword evidence="4" id="KW-0862">Zinc</keyword>
<evidence type="ECO:0000256" key="2">
    <source>
        <dbReference type="ARBA" id="ARBA00022737"/>
    </source>
</evidence>
<evidence type="ECO:0000256" key="6">
    <source>
        <dbReference type="ARBA" id="ARBA00023163"/>
    </source>
</evidence>
<keyword evidence="2" id="KW-0677">Repeat</keyword>
<dbReference type="GO" id="GO:0005634">
    <property type="term" value="C:nucleus"/>
    <property type="evidence" value="ECO:0007669"/>
    <property type="project" value="TreeGrafter"/>
</dbReference>
<dbReference type="InterPro" id="IPR036915">
    <property type="entry name" value="Cyclin-like_sf"/>
</dbReference>
<dbReference type="PANTHER" id="PTHR11618">
    <property type="entry name" value="TRANSCRIPTION INITIATION FACTOR IIB-RELATED"/>
    <property type="match status" value="1"/>
</dbReference>
<dbReference type="Gene3D" id="1.10.472.10">
    <property type="entry name" value="Cyclin-like"/>
    <property type="match status" value="1"/>
</dbReference>
<evidence type="ECO:0000313" key="9">
    <source>
        <dbReference type="EMBL" id="GBN59154.1"/>
    </source>
</evidence>